<name>A0A2S8FTF5_9BACT</name>
<accession>A0A2S8FTF5</accession>
<dbReference type="EMBL" id="PUIB01000015">
    <property type="protein sequence ID" value="PQO35468.1"/>
    <property type="molecule type" value="Genomic_DNA"/>
</dbReference>
<organism evidence="2 3">
    <name type="scientific">Blastopirellula marina</name>
    <dbReference type="NCBI Taxonomy" id="124"/>
    <lineage>
        <taxon>Bacteria</taxon>
        <taxon>Pseudomonadati</taxon>
        <taxon>Planctomycetota</taxon>
        <taxon>Planctomycetia</taxon>
        <taxon>Pirellulales</taxon>
        <taxon>Pirellulaceae</taxon>
        <taxon>Blastopirellula</taxon>
    </lineage>
</organism>
<dbReference type="Pfam" id="PF05076">
    <property type="entry name" value="SUFU"/>
    <property type="match status" value="1"/>
</dbReference>
<proteinExistence type="predicted"/>
<evidence type="ECO:0000313" key="2">
    <source>
        <dbReference type="EMBL" id="PQO35468.1"/>
    </source>
</evidence>
<dbReference type="InterPro" id="IPR020941">
    <property type="entry name" value="SUFU-like_domain"/>
</dbReference>
<sequence>MKDSVILREQPNLFETKVAILEADADNDSVYLYVFPPETPQQINALWVANASDRDAAQVEEQMRAALPPRLPHAQINATAVIADLEPDNWDVRWSLDQQSVAVWHLDQIVAIMPAWGPANHFPGFARGCAAETPVAWPLTDENILLPRFAAEDGFLREWDESSWKTIQQGTLDSYKSLHADPMRYFAADQGKWPPLALTLSSKEGRSFMATAGMAILPMPGAEAADADERSRRIELGVLCDATDADEKVCGQISSWARYPWRYGTHFDHGHTISTEAFATVAPRFTHVAIIEKASFLPTIELPQIAGEQPRFLFLVPITAAEQKMAENRGTQRLIELLEASPAPLSLQRDAVA</sequence>
<reference evidence="2 3" key="1">
    <citation type="submission" date="2018-02" db="EMBL/GenBank/DDBJ databases">
        <title>Comparative genomes isolates from brazilian mangrove.</title>
        <authorList>
            <person name="Araujo J.E."/>
            <person name="Taketani R.G."/>
            <person name="Silva M.C.P."/>
            <person name="Loureco M.V."/>
            <person name="Andreote F.D."/>
        </authorList>
    </citation>
    <scope>NUCLEOTIDE SEQUENCE [LARGE SCALE GENOMIC DNA]</scope>
    <source>
        <strain evidence="2 3">NAP PRIS-MGV</strain>
    </source>
</reference>
<dbReference type="AlphaFoldDB" id="A0A2S8FTF5"/>
<evidence type="ECO:0000313" key="3">
    <source>
        <dbReference type="Proteomes" id="UP000239388"/>
    </source>
</evidence>
<comment type="caution">
    <text evidence="2">The sequence shown here is derived from an EMBL/GenBank/DDBJ whole genome shotgun (WGS) entry which is preliminary data.</text>
</comment>
<dbReference type="Proteomes" id="UP000239388">
    <property type="component" value="Unassembled WGS sequence"/>
</dbReference>
<dbReference type="OrthoDB" id="333049at2"/>
<protein>
    <recommendedName>
        <fullName evidence="1">Suppressor of fused-like domain-containing protein</fullName>
    </recommendedName>
</protein>
<gene>
    <name evidence="2" type="ORF">C5Y98_13995</name>
</gene>
<evidence type="ECO:0000259" key="1">
    <source>
        <dbReference type="Pfam" id="PF05076"/>
    </source>
</evidence>
<feature type="domain" description="Suppressor of fused-like" evidence="1">
    <location>
        <begin position="205"/>
        <end position="340"/>
    </location>
</feature>
<dbReference type="RefSeq" id="WP_105354891.1">
    <property type="nucleotide sequence ID" value="NZ_PUIB01000015.1"/>
</dbReference>